<accession>A0A0C2I623</accession>
<dbReference type="AlphaFoldDB" id="A0A0C2I623"/>
<gene>
    <name evidence="1" type="ORF">RF11_07371</name>
</gene>
<sequence length="131" mass="14563">MVGGDSAVSRGSKDKLAPRWSWLDAGWCAILSPLLEPSFMSYLLLYAEGNSDAVSDSGNSRAPNQVSYSLSFMSLNPDSVPHLRISGDTVDLYLNAIKNHCEHPSASEESRRVQKYPEDKKAFKIILRCLW</sequence>
<evidence type="ECO:0000313" key="2">
    <source>
        <dbReference type="Proteomes" id="UP000031668"/>
    </source>
</evidence>
<organism evidence="1 2">
    <name type="scientific">Thelohanellus kitauei</name>
    <name type="common">Myxosporean</name>
    <dbReference type="NCBI Taxonomy" id="669202"/>
    <lineage>
        <taxon>Eukaryota</taxon>
        <taxon>Metazoa</taxon>
        <taxon>Cnidaria</taxon>
        <taxon>Myxozoa</taxon>
        <taxon>Myxosporea</taxon>
        <taxon>Bivalvulida</taxon>
        <taxon>Platysporina</taxon>
        <taxon>Myxobolidae</taxon>
        <taxon>Thelohanellus</taxon>
    </lineage>
</organism>
<keyword evidence="2" id="KW-1185">Reference proteome</keyword>
<name>A0A0C2I623_THEKT</name>
<reference evidence="1 2" key="1">
    <citation type="journal article" date="2014" name="Genome Biol. Evol.">
        <title>The genome of the myxosporean Thelohanellus kitauei shows adaptations to nutrient acquisition within its fish host.</title>
        <authorList>
            <person name="Yang Y."/>
            <person name="Xiong J."/>
            <person name="Zhou Z."/>
            <person name="Huo F."/>
            <person name="Miao W."/>
            <person name="Ran C."/>
            <person name="Liu Y."/>
            <person name="Zhang J."/>
            <person name="Feng J."/>
            <person name="Wang M."/>
            <person name="Wang M."/>
            <person name="Wang L."/>
            <person name="Yao B."/>
        </authorList>
    </citation>
    <scope>NUCLEOTIDE SEQUENCE [LARGE SCALE GENOMIC DNA]</scope>
    <source>
        <strain evidence="1">Wuqing</strain>
    </source>
</reference>
<dbReference type="Proteomes" id="UP000031668">
    <property type="component" value="Unassembled WGS sequence"/>
</dbReference>
<dbReference type="EMBL" id="JWZT01005556">
    <property type="protein sequence ID" value="KII60608.1"/>
    <property type="molecule type" value="Genomic_DNA"/>
</dbReference>
<evidence type="ECO:0000313" key="1">
    <source>
        <dbReference type="EMBL" id="KII60608.1"/>
    </source>
</evidence>
<comment type="caution">
    <text evidence="1">The sequence shown here is derived from an EMBL/GenBank/DDBJ whole genome shotgun (WGS) entry which is preliminary data.</text>
</comment>
<proteinExistence type="predicted"/>
<protein>
    <submittedName>
        <fullName evidence="1">Uncharacterized protein</fullName>
    </submittedName>
</protein>